<dbReference type="PANTHER" id="PTHR13268:SF0">
    <property type="entry name" value="BCAS3 MICROTUBULE ASSOCIATED CELL MIGRATION FACTOR"/>
    <property type="match status" value="1"/>
</dbReference>
<feature type="region of interest" description="Disordered" evidence="1">
    <location>
        <begin position="77"/>
        <end position="98"/>
    </location>
</feature>
<dbReference type="PANTHER" id="PTHR13268">
    <property type="entry name" value="BREAST CARCINOMA AMPLIFIED SEQUENCE 3"/>
    <property type="match status" value="1"/>
</dbReference>
<sequence length="496" mass="53454">MHNLTCIRASVVQLCGDSALAVYFPRRLTIDACFSKDSRWLAVSSNHGTTHVFPITPYGGPITIRTHTRPQVVNRASRYQRSSGLEEHHLTRPQPSRSVELSATQANTAIDITGSKCRATALGGVVNPESVPVCPSLGVSGVSAKGPRESPSSDESSWCACSPNAAFSTINPRLPPYPEPCELQPEARLRPRLPSHTSASGYTAAAINAATGALDAVSGAGASAVALPFPPYPPPYHVPGRAPQPANMSALRMAASFQSPVCCIPVQQGRTPSGSQFKRPDIRGIRYSESLFVLTWDMHLVEYELLIAPTGSDEKVGQDSPIKACCSPLGQWRLRTDTALCVPPFPSNHPLLTLLRPPPPPPLPSSVSVAAIPHRHPSPLPVEESPLDTLPGLFQYALPNYSHFVPNPESTTLSTAAIDVPEKQGNSFDDVTSCLTGSVKSCRSMTAAPEGWPKDDASSYWYSQVELTTHLGPLRRIWMGPQFTFRSYPFDVSFCT</sequence>
<dbReference type="EMBL" id="UXSR01001347">
    <property type="protein sequence ID" value="VDD78167.1"/>
    <property type="molecule type" value="Genomic_DNA"/>
</dbReference>
<dbReference type="InterPro" id="IPR045142">
    <property type="entry name" value="BCAS3-like"/>
</dbReference>
<accession>A0A0R3UB71</accession>
<dbReference type="Pfam" id="PF21034">
    <property type="entry name" value="BCAS3_WD40"/>
    <property type="match status" value="1"/>
</dbReference>
<keyword evidence="4" id="KW-1185">Reference proteome</keyword>
<dbReference type="GO" id="GO:0006914">
    <property type="term" value="P:autophagy"/>
    <property type="evidence" value="ECO:0007669"/>
    <property type="project" value="InterPro"/>
</dbReference>
<protein>
    <recommendedName>
        <fullName evidence="2">BCAS3 WD40 domain-containing protein</fullName>
    </recommendedName>
</protein>
<name>A0A0R3UB71_MESCO</name>
<dbReference type="GO" id="GO:0042594">
    <property type="term" value="P:response to starvation"/>
    <property type="evidence" value="ECO:0007669"/>
    <property type="project" value="TreeGrafter"/>
</dbReference>
<feature type="domain" description="BCAS3 WD40" evidence="2">
    <location>
        <begin position="31"/>
        <end position="97"/>
    </location>
</feature>
<evidence type="ECO:0000313" key="3">
    <source>
        <dbReference type="EMBL" id="VDD78167.1"/>
    </source>
</evidence>
<dbReference type="GO" id="GO:0005737">
    <property type="term" value="C:cytoplasm"/>
    <property type="evidence" value="ECO:0007669"/>
    <property type="project" value="TreeGrafter"/>
</dbReference>
<dbReference type="Proteomes" id="UP000267029">
    <property type="component" value="Unassembled WGS sequence"/>
</dbReference>
<reference evidence="3 4" key="1">
    <citation type="submission" date="2018-10" db="EMBL/GenBank/DDBJ databases">
        <authorList>
            <consortium name="Pathogen Informatics"/>
        </authorList>
    </citation>
    <scope>NUCLEOTIDE SEQUENCE [LARGE SCALE GENOMIC DNA]</scope>
</reference>
<dbReference type="STRING" id="53468.A0A0R3UB71"/>
<dbReference type="InterPro" id="IPR048382">
    <property type="entry name" value="BCAS3_WD40"/>
</dbReference>
<dbReference type="OrthoDB" id="25778at2759"/>
<evidence type="ECO:0000313" key="4">
    <source>
        <dbReference type="Proteomes" id="UP000267029"/>
    </source>
</evidence>
<evidence type="ECO:0000256" key="1">
    <source>
        <dbReference type="SAM" id="MobiDB-lite"/>
    </source>
</evidence>
<dbReference type="AlphaFoldDB" id="A0A0R3UB71"/>
<evidence type="ECO:0000259" key="2">
    <source>
        <dbReference type="Pfam" id="PF21034"/>
    </source>
</evidence>
<organism evidence="3 4">
    <name type="scientific">Mesocestoides corti</name>
    <name type="common">Flatworm</name>
    <dbReference type="NCBI Taxonomy" id="53468"/>
    <lineage>
        <taxon>Eukaryota</taxon>
        <taxon>Metazoa</taxon>
        <taxon>Spiralia</taxon>
        <taxon>Lophotrochozoa</taxon>
        <taxon>Platyhelminthes</taxon>
        <taxon>Cestoda</taxon>
        <taxon>Eucestoda</taxon>
        <taxon>Cyclophyllidea</taxon>
        <taxon>Mesocestoididae</taxon>
        <taxon>Mesocestoides</taxon>
    </lineage>
</organism>
<proteinExistence type="predicted"/>
<gene>
    <name evidence="3" type="ORF">MCOS_LOCUS4170</name>
</gene>